<dbReference type="Proteomes" id="UP000032702">
    <property type="component" value="Unassembled WGS sequence"/>
</dbReference>
<evidence type="ECO:0000256" key="1">
    <source>
        <dbReference type="SAM" id="MobiDB-lite"/>
    </source>
</evidence>
<feature type="region of interest" description="Disordered" evidence="1">
    <location>
        <begin position="79"/>
        <end position="125"/>
    </location>
</feature>
<protein>
    <submittedName>
        <fullName evidence="2">Uncharacterized protein</fullName>
    </submittedName>
</protein>
<dbReference type="AlphaFoldDB" id="Q096F1"/>
<gene>
    <name evidence="2" type="ORF">STIAU_3770</name>
</gene>
<evidence type="ECO:0000313" key="3">
    <source>
        <dbReference type="Proteomes" id="UP000032702"/>
    </source>
</evidence>
<organism evidence="2 3">
    <name type="scientific">Stigmatella aurantiaca (strain DW4/3-1)</name>
    <dbReference type="NCBI Taxonomy" id="378806"/>
    <lineage>
        <taxon>Bacteria</taxon>
        <taxon>Pseudomonadati</taxon>
        <taxon>Myxococcota</taxon>
        <taxon>Myxococcia</taxon>
        <taxon>Myxococcales</taxon>
        <taxon>Cystobacterineae</taxon>
        <taxon>Archangiaceae</taxon>
        <taxon>Stigmatella</taxon>
    </lineage>
</organism>
<accession>Q096F1</accession>
<comment type="caution">
    <text evidence="2">The sequence shown here is derived from an EMBL/GenBank/DDBJ whole genome shotgun (WGS) entry which is preliminary data.</text>
</comment>
<name>Q096F1_STIAD</name>
<reference evidence="2 3" key="1">
    <citation type="submission" date="2006-04" db="EMBL/GenBank/DDBJ databases">
        <authorList>
            <person name="Nierman W.C."/>
        </authorList>
    </citation>
    <scope>NUCLEOTIDE SEQUENCE [LARGE SCALE GENOMIC DNA]</scope>
    <source>
        <strain evidence="2 3">DW4/3-1</strain>
    </source>
</reference>
<proteinExistence type="predicted"/>
<dbReference type="EMBL" id="AAMD01000030">
    <property type="protein sequence ID" value="EAU67615.1"/>
    <property type="molecule type" value="Genomic_DNA"/>
</dbReference>
<evidence type="ECO:0000313" key="2">
    <source>
        <dbReference type="EMBL" id="EAU67615.1"/>
    </source>
</evidence>
<sequence length="549" mass="58718">MWLWWKGHENARPWAPGPGARLRGAARARCRALSGRSRQGVPRPELRRGERAARARVSGLLGHAGVAHRVRRGGVRPHGALAGAAPGLPPAAGPAEHRLRQGPHLRGDGGSGPGLSRPDRFPPGERAMRWRGGGVGGLVLAVGCAPLEVERRVERGPVLRTYTQEVALGEKGLVAEVEAQWPRLTFRFLSSEVCRTEKHEEFIESVITEHYESSAAPALSAGLANTVLGGALLLARPLFSNAPDRDAIDREGRYGASHRKKATVWGSVLMVLGVPSLVTGIVQSLRSGEETETRKGDTVVSLREAPCRVEPANGTVEFAGGAGAPPAPRPTTDGALTLTVEELRGMRFEGVLLEGVPAALTPEARERVSNFRVCARLLTEPMDAAVLARAGEGQLRALRQQVAGCEAIPEAPAGERLRALDEALSAQASHVEAPESPQVGSFEEALAAYRPALNITPDSAAVQKLEDPEALTGQALVLRGVLERYEGPNIAVVQVGPMQVLVFLAQDRLWGAEVRRGSRVELVGVMMGRQRLGDLELPLVRAVWMRTAL</sequence>